<proteinExistence type="predicted"/>
<keyword evidence="1" id="KW-0812">Transmembrane</keyword>
<evidence type="ECO:0000256" key="1">
    <source>
        <dbReference type="SAM" id="Phobius"/>
    </source>
</evidence>
<protein>
    <recommendedName>
        <fullName evidence="4">Integral membrane protein</fullName>
    </recommendedName>
</protein>
<evidence type="ECO:0008006" key="4">
    <source>
        <dbReference type="Google" id="ProtNLM"/>
    </source>
</evidence>
<keyword evidence="1" id="KW-0472">Membrane</keyword>
<feature type="transmembrane region" description="Helical" evidence="1">
    <location>
        <begin position="6"/>
        <end position="26"/>
    </location>
</feature>
<keyword evidence="1" id="KW-1133">Transmembrane helix</keyword>
<name>A0ABN5WE45_9SPHN</name>
<keyword evidence="3" id="KW-1185">Reference proteome</keyword>
<evidence type="ECO:0000313" key="3">
    <source>
        <dbReference type="Proteomes" id="UP001059971"/>
    </source>
</evidence>
<sequence length="130" mass="14336">MCRIITTLIVATNVALVAMVIAFLVFSGRESLFRVDPRTDYVSFIADGGIVWARADYRFREGETAPRKSGKTVVPAGTAIEARLDMEGTSFVLAVPPAGKPLTLQCAKGGEHDAQYLEQNRITLVHIRWR</sequence>
<reference evidence="2" key="1">
    <citation type="submission" date="2018-07" db="EMBL/GenBank/DDBJ databases">
        <title>Complete genome sequence of Sphingomonas bisphenolicum strain AO1, a bisphenol A degradative bacterium isolated from Japanese farm field.</title>
        <authorList>
            <person name="Murakami M."/>
            <person name="Koh M."/>
            <person name="Koba S."/>
            <person name="Matsumura Y."/>
        </authorList>
    </citation>
    <scope>NUCLEOTIDE SEQUENCE</scope>
    <source>
        <strain evidence="2">AO1</strain>
    </source>
</reference>
<dbReference type="Proteomes" id="UP001059971">
    <property type="component" value="Chromosome 1"/>
</dbReference>
<dbReference type="RefSeq" id="WP_261934888.1">
    <property type="nucleotide sequence ID" value="NZ_AP018817.1"/>
</dbReference>
<gene>
    <name evidence="2" type="ORF">SBA_ch1_28010</name>
</gene>
<evidence type="ECO:0000313" key="2">
    <source>
        <dbReference type="EMBL" id="BBF70601.1"/>
    </source>
</evidence>
<dbReference type="EMBL" id="AP018817">
    <property type="protein sequence ID" value="BBF70601.1"/>
    <property type="molecule type" value="Genomic_DNA"/>
</dbReference>
<organism evidence="2 3">
    <name type="scientific">Sphingomonas bisphenolicum</name>
    <dbReference type="NCBI Taxonomy" id="296544"/>
    <lineage>
        <taxon>Bacteria</taxon>
        <taxon>Pseudomonadati</taxon>
        <taxon>Pseudomonadota</taxon>
        <taxon>Alphaproteobacteria</taxon>
        <taxon>Sphingomonadales</taxon>
        <taxon>Sphingomonadaceae</taxon>
        <taxon>Sphingomonas</taxon>
    </lineage>
</organism>
<accession>A0ABN5WE45</accession>